<dbReference type="EMBL" id="LN714481">
    <property type="protein sequence ID" value="CEL66407.1"/>
    <property type="molecule type" value="Genomic_DNA"/>
</dbReference>
<dbReference type="Pfam" id="PF04055">
    <property type="entry name" value="Radical_SAM"/>
    <property type="match status" value="1"/>
</dbReference>
<evidence type="ECO:0000256" key="4">
    <source>
        <dbReference type="ARBA" id="ARBA00022723"/>
    </source>
</evidence>
<evidence type="ECO:0000256" key="6">
    <source>
        <dbReference type="ARBA" id="ARBA00023014"/>
    </source>
</evidence>
<feature type="compositionally biased region" description="Basic and acidic residues" evidence="7">
    <location>
        <begin position="26"/>
        <end position="67"/>
    </location>
</feature>
<dbReference type="PANTHER" id="PTHR30544:SF5">
    <property type="entry name" value="RADICAL SAM CORE DOMAIN-CONTAINING PROTEIN"/>
    <property type="match status" value="1"/>
</dbReference>
<name>A0A0F7UDK6_NEOCL</name>
<dbReference type="GO" id="GO:0030488">
    <property type="term" value="P:tRNA methylation"/>
    <property type="evidence" value="ECO:0007669"/>
    <property type="project" value="TreeGrafter"/>
</dbReference>
<dbReference type="GO" id="GO:0051539">
    <property type="term" value="F:4 iron, 4 sulfur cluster binding"/>
    <property type="evidence" value="ECO:0007669"/>
    <property type="project" value="UniProtKB-KW"/>
</dbReference>
<reference evidence="9" key="1">
    <citation type="journal article" date="2015" name="PLoS ONE">
        <title>Comprehensive Evaluation of Toxoplasma gondii VEG and Neospora caninum LIV Genomes with Tachyzoite Stage Transcriptome and Proteome Defines Novel Transcript Features.</title>
        <authorList>
            <person name="Ramaprasad A."/>
            <person name="Mourier T."/>
            <person name="Naeem R."/>
            <person name="Malas T.B."/>
            <person name="Moussa E."/>
            <person name="Panigrahi A."/>
            <person name="Vermont S.J."/>
            <person name="Otto T.D."/>
            <person name="Wastling J."/>
            <person name="Pain A."/>
        </authorList>
    </citation>
    <scope>NUCLEOTIDE SEQUENCE</scope>
    <source>
        <strain evidence="9">Liverpool</strain>
    </source>
</reference>
<dbReference type="CDD" id="cd01335">
    <property type="entry name" value="Radical_SAM"/>
    <property type="match status" value="1"/>
</dbReference>
<dbReference type="AlphaFoldDB" id="A0A0F7UDK6"/>
<dbReference type="SFLD" id="SFLDS00029">
    <property type="entry name" value="Radical_SAM"/>
    <property type="match status" value="1"/>
</dbReference>
<dbReference type="GO" id="GO:0046872">
    <property type="term" value="F:metal ion binding"/>
    <property type="evidence" value="ECO:0007669"/>
    <property type="project" value="UniProtKB-KW"/>
</dbReference>
<dbReference type="InterPro" id="IPR013785">
    <property type="entry name" value="Aldolase_TIM"/>
</dbReference>
<dbReference type="InterPro" id="IPR007197">
    <property type="entry name" value="rSAM"/>
</dbReference>
<keyword evidence="9" id="KW-0489">Methyltransferase</keyword>
<evidence type="ECO:0000256" key="7">
    <source>
        <dbReference type="SAM" id="MobiDB-lite"/>
    </source>
</evidence>
<dbReference type="GO" id="GO:0008168">
    <property type="term" value="F:methyltransferase activity"/>
    <property type="evidence" value="ECO:0007669"/>
    <property type="project" value="UniProtKB-KW"/>
</dbReference>
<keyword evidence="3" id="KW-0949">S-adenosyl-L-methionine</keyword>
<sequence>MQSLGRPLLAALSDLFDRLYGNGRQHKSETHEQSAAKTEESSDEARVGEVGGDEPKRHREESRDRQATGEGTGRRGSTASFLSLEALQESTDKHARKVLFRCRPDDARVEAVALAFPNHVSLCISSQAGCAFNCSFCSVGKSGFLRQLSADEITDQVLFFLRQGIKIDSVSLMGMGEPLANPKVFDALRILTDPLLFNFSARKLAVSTLGVLPGIKKLTEEHPQVNLAFSLHSPFPEERNLLVSLP</sequence>
<organism evidence="9">
    <name type="scientific">Neospora caninum (strain Liverpool)</name>
    <dbReference type="NCBI Taxonomy" id="572307"/>
    <lineage>
        <taxon>Eukaryota</taxon>
        <taxon>Sar</taxon>
        <taxon>Alveolata</taxon>
        <taxon>Apicomplexa</taxon>
        <taxon>Conoidasida</taxon>
        <taxon>Coccidia</taxon>
        <taxon>Eucoccidiorida</taxon>
        <taxon>Eimeriorina</taxon>
        <taxon>Sarcocystidae</taxon>
        <taxon>Neospora</taxon>
    </lineage>
</organism>
<dbReference type="GO" id="GO:0070475">
    <property type="term" value="P:rRNA base methylation"/>
    <property type="evidence" value="ECO:0007669"/>
    <property type="project" value="TreeGrafter"/>
</dbReference>
<evidence type="ECO:0000259" key="8">
    <source>
        <dbReference type="PROSITE" id="PS51918"/>
    </source>
</evidence>
<comment type="cofactor">
    <cofactor evidence="1">
        <name>[4Fe-4S] cluster</name>
        <dbReference type="ChEBI" id="CHEBI:49883"/>
    </cofactor>
</comment>
<dbReference type="InterPro" id="IPR040072">
    <property type="entry name" value="Methyltransferase_A"/>
</dbReference>
<keyword evidence="2" id="KW-0004">4Fe-4S</keyword>
<keyword evidence="4" id="KW-0479">Metal-binding</keyword>
<evidence type="ECO:0000256" key="2">
    <source>
        <dbReference type="ARBA" id="ARBA00022485"/>
    </source>
</evidence>
<gene>
    <name evidence="9" type="ORF">BN1204_022230</name>
</gene>
<proteinExistence type="predicted"/>
<dbReference type="PROSITE" id="PS51918">
    <property type="entry name" value="RADICAL_SAM"/>
    <property type="match status" value="1"/>
</dbReference>
<protein>
    <submittedName>
        <fullName evidence="9">Ribosomal RNA large subunit methyltransferase Cfr</fullName>
    </submittedName>
</protein>
<dbReference type="PANTHER" id="PTHR30544">
    <property type="entry name" value="23S RRNA METHYLTRANSFERASE"/>
    <property type="match status" value="1"/>
</dbReference>
<evidence type="ECO:0000313" key="9">
    <source>
        <dbReference type="EMBL" id="CEL66407.1"/>
    </source>
</evidence>
<evidence type="ECO:0000256" key="5">
    <source>
        <dbReference type="ARBA" id="ARBA00023004"/>
    </source>
</evidence>
<keyword evidence="5" id="KW-0408">Iron</keyword>
<keyword evidence="9" id="KW-0808">Transferase</keyword>
<feature type="region of interest" description="Disordered" evidence="7">
    <location>
        <begin position="23"/>
        <end position="76"/>
    </location>
</feature>
<evidence type="ECO:0000256" key="1">
    <source>
        <dbReference type="ARBA" id="ARBA00001966"/>
    </source>
</evidence>
<feature type="domain" description="Radical SAM core" evidence="8">
    <location>
        <begin position="116"/>
        <end position="246"/>
    </location>
</feature>
<evidence type="ECO:0000256" key="3">
    <source>
        <dbReference type="ARBA" id="ARBA00022691"/>
    </source>
</evidence>
<keyword evidence="6" id="KW-0411">Iron-sulfur</keyword>
<dbReference type="InterPro" id="IPR058240">
    <property type="entry name" value="rSAM_sf"/>
</dbReference>
<dbReference type="Gene3D" id="3.20.20.70">
    <property type="entry name" value="Aldolase class I"/>
    <property type="match status" value="1"/>
</dbReference>
<accession>A0A0F7UDK6</accession>
<dbReference type="SUPFAM" id="SSF102114">
    <property type="entry name" value="Radical SAM enzymes"/>
    <property type="match status" value="1"/>
</dbReference>